<keyword evidence="12" id="KW-1185">Reference proteome</keyword>
<keyword evidence="5" id="KW-0238">DNA-binding</keyword>
<evidence type="ECO:0000256" key="9">
    <source>
        <dbReference type="SAM" id="MobiDB-lite"/>
    </source>
</evidence>
<evidence type="ECO:0000313" key="12">
    <source>
        <dbReference type="Proteomes" id="UP000655588"/>
    </source>
</evidence>
<dbReference type="SUPFAM" id="SSF47095">
    <property type="entry name" value="HMG-box"/>
    <property type="match status" value="1"/>
</dbReference>
<dbReference type="PANTHER" id="PTHR10373:SF38">
    <property type="entry name" value="PROTEIN PANGOLIN, ISOFORM J"/>
    <property type="match status" value="1"/>
</dbReference>
<evidence type="ECO:0000256" key="7">
    <source>
        <dbReference type="ARBA" id="ARBA00023163"/>
    </source>
</evidence>
<evidence type="ECO:0000256" key="6">
    <source>
        <dbReference type="ARBA" id="ARBA00023159"/>
    </source>
</evidence>
<dbReference type="AlphaFoldDB" id="A0A833WD96"/>
<keyword evidence="7" id="KW-0804">Transcription</keyword>
<evidence type="ECO:0000313" key="11">
    <source>
        <dbReference type="EMBL" id="KAF3428263.1"/>
    </source>
</evidence>
<dbReference type="GO" id="GO:0000978">
    <property type="term" value="F:RNA polymerase II cis-regulatory region sequence-specific DNA binding"/>
    <property type="evidence" value="ECO:0007669"/>
    <property type="project" value="TreeGrafter"/>
</dbReference>
<evidence type="ECO:0000256" key="2">
    <source>
        <dbReference type="ARBA" id="ARBA00006569"/>
    </source>
</evidence>
<name>A0A833WD96_9HYME</name>
<evidence type="ECO:0000256" key="4">
    <source>
        <dbReference type="ARBA" id="ARBA00023015"/>
    </source>
</evidence>
<dbReference type="InterPro" id="IPR036910">
    <property type="entry name" value="HMG_box_dom_sf"/>
</dbReference>
<dbReference type="GO" id="GO:0000785">
    <property type="term" value="C:chromatin"/>
    <property type="evidence" value="ECO:0007669"/>
    <property type="project" value="TreeGrafter"/>
</dbReference>
<keyword evidence="4" id="KW-0805">Transcription regulation</keyword>
<dbReference type="GO" id="GO:1990907">
    <property type="term" value="C:beta-catenin-TCF complex"/>
    <property type="evidence" value="ECO:0007669"/>
    <property type="project" value="TreeGrafter"/>
</dbReference>
<feature type="region of interest" description="Disordered" evidence="9">
    <location>
        <begin position="1"/>
        <end position="45"/>
    </location>
</feature>
<protein>
    <recommendedName>
        <fullName evidence="10">HMG box domain-containing protein</fullName>
    </recommendedName>
</protein>
<dbReference type="Pfam" id="PF00505">
    <property type="entry name" value="HMG_box"/>
    <property type="match status" value="1"/>
</dbReference>
<dbReference type="PANTHER" id="PTHR10373">
    <property type="entry name" value="TRANSCRIPTION FACTOR 7 FAMILY MEMBER"/>
    <property type="match status" value="1"/>
</dbReference>
<gene>
    <name evidence="11" type="ORF">E2986_10883</name>
</gene>
<comment type="caution">
    <text evidence="11">The sequence shown here is derived from an EMBL/GenBank/DDBJ whole genome shotgun (WGS) entry which is preliminary data.</text>
</comment>
<dbReference type="InterPro" id="IPR009071">
    <property type="entry name" value="HMG_box_dom"/>
</dbReference>
<sequence length="131" mass="15224">MTPNPGFKSSMSTVEQKNSTSLPADNAKAQDTGQQNNQDKKKPHIKKPLNAFMLYMKEMRAKVVAECTLKESAAINQILGRRNLLHQGLYNFLQFTKLESRLLVDRIDCDSWYKAEVRLKWRNSFLRYRVT</sequence>
<evidence type="ECO:0000256" key="1">
    <source>
        <dbReference type="ARBA" id="ARBA00004123"/>
    </source>
</evidence>
<dbReference type="Gene3D" id="1.10.30.10">
    <property type="entry name" value="High mobility group box domain"/>
    <property type="match status" value="1"/>
</dbReference>
<feature type="domain" description="HMG box" evidence="10">
    <location>
        <begin position="45"/>
        <end position="82"/>
    </location>
</feature>
<keyword evidence="3" id="KW-0879">Wnt signaling pathway</keyword>
<evidence type="ECO:0000256" key="3">
    <source>
        <dbReference type="ARBA" id="ARBA00022687"/>
    </source>
</evidence>
<dbReference type="Proteomes" id="UP000655588">
    <property type="component" value="Unassembled WGS sequence"/>
</dbReference>
<accession>A0A833WD96</accession>
<reference evidence="11" key="1">
    <citation type="submission" date="2019-11" db="EMBL/GenBank/DDBJ databases">
        <title>The nuclear and mitochondrial genomes of Frieseomelitta varia - a highly eusocial stingless bee (Meliponini) with a permanently sterile worker caste.</title>
        <authorList>
            <person name="Freitas F.C.P."/>
            <person name="Lourenco A.P."/>
            <person name="Nunes F.M.F."/>
            <person name="Paschoal A.R."/>
            <person name="Abreu F.C.P."/>
            <person name="Barbin F.O."/>
            <person name="Bataglia L."/>
            <person name="Cardoso-Junior C.A.M."/>
            <person name="Cervoni M.S."/>
            <person name="Silva S.R."/>
            <person name="Dalarmi F."/>
            <person name="Del Lama M.A."/>
            <person name="Depintor T.S."/>
            <person name="Ferreira K.M."/>
            <person name="Goria P.S."/>
            <person name="Jaskot M.C."/>
            <person name="Lago D.C."/>
            <person name="Luna-Lucena D."/>
            <person name="Moda L.M."/>
            <person name="Nascimento L."/>
            <person name="Pedrino M."/>
            <person name="Rabico F.O."/>
            <person name="Sanches F.C."/>
            <person name="Santos D.E."/>
            <person name="Santos C.G."/>
            <person name="Vieira J."/>
            <person name="Lopes T.F."/>
            <person name="Barchuk A.R."/>
            <person name="Hartfelder K."/>
            <person name="Simoes Z.L.P."/>
            <person name="Bitondi M.M.G."/>
            <person name="Pinheiro D.G."/>
        </authorList>
    </citation>
    <scope>NUCLEOTIDE SEQUENCE</scope>
    <source>
        <strain evidence="11">USP_RPSP 00005682</strain>
        <tissue evidence="11">Whole individual</tissue>
    </source>
</reference>
<dbReference type="EMBL" id="WNWW01000227">
    <property type="protein sequence ID" value="KAF3428263.1"/>
    <property type="molecule type" value="Genomic_DNA"/>
</dbReference>
<organism evidence="11 12">
    <name type="scientific">Frieseomelitta varia</name>
    <dbReference type="NCBI Taxonomy" id="561572"/>
    <lineage>
        <taxon>Eukaryota</taxon>
        <taxon>Metazoa</taxon>
        <taxon>Ecdysozoa</taxon>
        <taxon>Arthropoda</taxon>
        <taxon>Hexapoda</taxon>
        <taxon>Insecta</taxon>
        <taxon>Pterygota</taxon>
        <taxon>Neoptera</taxon>
        <taxon>Endopterygota</taxon>
        <taxon>Hymenoptera</taxon>
        <taxon>Apocrita</taxon>
        <taxon>Aculeata</taxon>
        <taxon>Apoidea</taxon>
        <taxon>Anthophila</taxon>
        <taxon>Apidae</taxon>
        <taxon>Frieseomelitta</taxon>
    </lineage>
</organism>
<dbReference type="GO" id="GO:0000981">
    <property type="term" value="F:DNA-binding transcription factor activity, RNA polymerase II-specific"/>
    <property type="evidence" value="ECO:0007669"/>
    <property type="project" value="TreeGrafter"/>
</dbReference>
<feature type="compositionally biased region" description="Polar residues" evidence="9">
    <location>
        <begin position="1"/>
        <end position="37"/>
    </location>
</feature>
<evidence type="ECO:0000259" key="10">
    <source>
        <dbReference type="Pfam" id="PF00505"/>
    </source>
</evidence>
<dbReference type="GO" id="GO:0060070">
    <property type="term" value="P:canonical Wnt signaling pathway"/>
    <property type="evidence" value="ECO:0007669"/>
    <property type="project" value="TreeGrafter"/>
</dbReference>
<comment type="similarity">
    <text evidence="2">Belongs to the TCF/LEF family.</text>
</comment>
<evidence type="ECO:0000256" key="5">
    <source>
        <dbReference type="ARBA" id="ARBA00023125"/>
    </source>
</evidence>
<proteinExistence type="inferred from homology"/>
<keyword evidence="8" id="KW-0539">Nucleus</keyword>
<evidence type="ECO:0000256" key="8">
    <source>
        <dbReference type="ARBA" id="ARBA00023242"/>
    </source>
</evidence>
<keyword evidence="6" id="KW-0010">Activator</keyword>
<comment type="subcellular location">
    <subcellularLocation>
        <location evidence="1">Nucleus</location>
    </subcellularLocation>
</comment>
<dbReference type="InterPro" id="IPR024940">
    <property type="entry name" value="TCF/LEF"/>
</dbReference>